<proteinExistence type="predicted"/>
<keyword evidence="3" id="KW-1185">Reference proteome</keyword>
<feature type="domain" description="Berberine/berberine-like" evidence="1">
    <location>
        <begin position="18"/>
        <end position="60"/>
    </location>
</feature>
<organism evidence="2 3">
    <name type="scientific">Aspergillus puulaauensis</name>
    <dbReference type="NCBI Taxonomy" id="1220207"/>
    <lineage>
        <taxon>Eukaryota</taxon>
        <taxon>Fungi</taxon>
        <taxon>Dikarya</taxon>
        <taxon>Ascomycota</taxon>
        <taxon>Pezizomycotina</taxon>
        <taxon>Eurotiomycetes</taxon>
        <taxon>Eurotiomycetidae</taxon>
        <taxon>Eurotiales</taxon>
        <taxon>Aspergillaceae</taxon>
        <taxon>Aspergillus</taxon>
    </lineage>
</organism>
<gene>
    <name evidence="2" type="ORF">APUU_60013S</name>
</gene>
<evidence type="ECO:0000313" key="3">
    <source>
        <dbReference type="Proteomes" id="UP000654913"/>
    </source>
</evidence>
<sequence length="78" mass="8991">MTNGTGYALRQLAPDSGVYYNEANSWEPDWQWAFWGPNYARARSVKQKYDPDSLLWCHHCVGSELFEQQRNGSLCAAF</sequence>
<dbReference type="InterPro" id="IPR012951">
    <property type="entry name" value="BBE"/>
</dbReference>
<dbReference type="GO" id="GO:0016491">
    <property type="term" value="F:oxidoreductase activity"/>
    <property type="evidence" value="ECO:0007669"/>
    <property type="project" value="InterPro"/>
</dbReference>
<dbReference type="RefSeq" id="XP_041559159.1">
    <property type="nucleotide sequence ID" value="XM_041706810.1"/>
</dbReference>
<dbReference type="InterPro" id="IPR016169">
    <property type="entry name" value="FAD-bd_PCMH_sub2"/>
</dbReference>
<evidence type="ECO:0000313" key="2">
    <source>
        <dbReference type="EMBL" id="BCS26965.1"/>
    </source>
</evidence>
<dbReference type="AlphaFoldDB" id="A0A7R8ARS8"/>
<dbReference type="KEGG" id="apuu:APUU_60013S"/>
<name>A0A7R8ARS8_9EURO</name>
<dbReference type="OrthoDB" id="9983560at2759"/>
<dbReference type="Gene3D" id="3.30.465.10">
    <property type="match status" value="1"/>
</dbReference>
<evidence type="ECO:0000259" key="1">
    <source>
        <dbReference type="Pfam" id="PF08031"/>
    </source>
</evidence>
<dbReference type="EMBL" id="AP024448">
    <property type="protein sequence ID" value="BCS26965.1"/>
    <property type="molecule type" value="Genomic_DNA"/>
</dbReference>
<reference evidence="2" key="2">
    <citation type="submission" date="2021-02" db="EMBL/GenBank/DDBJ databases">
        <title>Aspergillus puulaauensis MK2 genome sequence.</title>
        <authorList>
            <person name="Futagami T."/>
            <person name="Mori K."/>
            <person name="Kadooka C."/>
            <person name="Tanaka T."/>
        </authorList>
    </citation>
    <scope>NUCLEOTIDE SEQUENCE</scope>
    <source>
        <strain evidence="2">MK2</strain>
    </source>
</reference>
<dbReference type="Pfam" id="PF08031">
    <property type="entry name" value="BBE"/>
    <property type="match status" value="1"/>
</dbReference>
<accession>A0A7R8ARS8</accession>
<dbReference type="GeneID" id="64976970"/>
<reference evidence="2" key="1">
    <citation type="submission" date="2021-01" db="EMBL/GenBank/DDBJ databases">
        <authorList>
            <consortium name="Aspergillus puulaauensis MK2 genome sequencing consortium"/>
            <person name="Kazuki M."/>
            <person name="Futagami T."/>
        </authorList>
    </citation>
    <scope>NUCLEOTIDE SEQUENCE</scope>
    <source>
        <strain evidence="2">MK2</strain>
    </source>
</reference>
<dbReference type="Proteomes" id="UP000654913">
    <property type="component" value="Chromosome 6"/>
</dbReference>
<protein>
    <recommendedName>
        <fullName evidence="1">Berberine/berberine-like domain-containing protein</fullName>
    </recommendedName>
</protein>
<dbReference type="GO" id="GO:0050660">
    <property type="term" value="F:flavin adenine dinucleotide binding"/>
    <property type="evidence" value="ECO:0007669"/>
    <property type="project" value="InterPro"/>
</dbReference>